<dbReference type="Proteomes" id="UP000198836">
    <property type="component" value="Unassembled WGS sequence"/>
</dbReference>
<dbReference type="SUPFAM" id="SSF47336">
    <property type="entry name" value="ACP-like"/>
    <property type="match status" value="2"/>
</dbReference>
<dbReference type="FunFam" id="3.40.50.12780:FF:000012">
    <property type="entry name" value="Non-ribosomal peptide synthetase"/>
    <property type="match status" value="1"/>
</dbReference>
<dbReference type="RefSeq" id="WP_090985045.1">
    <property type="nucleotide sequence ID" value="NZ_FOJM01000012.1"/>
</dbReference>
<dbReference type="FunFam" id="3.40.50.980:FF:000001">
    <property type="entry name" value="Non-ribosomal peptide synthetase"/>
    <property type="match status" value="1"/>
</dbReference>
<keyword evidence="3" id="KW-0597">Phosphoprotein</keyword>
<dbReference type="PROSITE" id="PS00455">
    <property type="entry name" value="AMP_BINDING"/>
    <property type="match status" value="1"/>
</dbReference>
<dbReference type="Pfam" id="PF00550">
    <property type="entry name" value="PP-binding"/>
    <property type="match status" value="2"/>
</dbReference>
<dbReference type="PANTHER" id="PTHR45527:SF1">
    <property type="entry name" value="FATTY ACID SYNTHASE"/>
    <property type="match status" value="1"/>
</dbReference>
<feature type="domain" description="Carrier" evidence="4">
    <location>
        <begin position="2016"/>
        <end position="2091"/>
    </location>
</feature>
<dbReference type="InterPro" id="IPR006162">
    <property type="entry name" value="Ppantetheine_attach_site"/>
</dbReference>
<dbReference type="GO" id="GO:0043041">
    <property type="term" value="P:amino acid activation for nonribosomal peptide biosynthetic process"/>
    <property type="evidence" value="ECO:0007669"/>
    <property type="project" value="TreeGrafter"/>
</dbReference>
<dbReference type="CDD" id="cd19531">
    <property type="entry name" value="LCL_NRPS-like"/>
    <property type="match status" value="1"/>
</dbReference>
<dbReference type="InterPro" id="IPR020806">
    <property type="entry name" value="PKS_PP-bd"/>
</dbReference>
<organism evidence="5 6">
    <name type="scientific">Pedobacter suwonensis</name>
    <dbReference type="NCBI Taxonomy" id="332999"/>
    <lineage>
        <taxon>Bacteria</taxon>
        <taxon>Pseudomonadati</taxon>
        <taxon>Bacteroidota</taxon>
        <taxon>Sphingobacteriia</taxon>
        <taxon>Sphingobacteriales</taxon>
        <taxon>Sphingobacteriaceae</taxon>
        <taxon>Pedobacter</taxon>
    </lineage>
</organism>
<dbReference type="PANTHER" id="PTHR45527">
    <property type="entry name" value="NONRIBOSOMAL PEPTIDE SYNTHETASE"/>
    <property type="match status" value="1"/>
</dbReference>
<proteinExistence type="predicted"/>
<dbReference type="GO" id="GO:0031177">
    <property type="term" value="F:phosphopantetheine binding"/>
    <property type="evidence" value="ECO:0007669"/>
    <property type="project" value="InterPro"/>
</dbReference>
<dbReference type="InterPro" id="IPR025110">
    <property type="entry name" value="AMP-bd_C"/>
</dbReference>
<feature type="domain" description="Carrier" evidence="4">
    <location>
        <begin position="963"/>
        <end position="1038"/>
    </location>
</feature>
<dbReference type="InterPro" id="IPR023213">
    <property type="entry name" value="CAT-like_dom_sf"/>
</dbReference>
<dbReference type="Pfam" id="PF13193">
    <property type="entry name" value="AMP-binding_C"/>
    <property type="match status" value="1"/>
</dbReference>
<dbReference type="SMART" id="SM00823">
    <property type="entry name" value="PKS_PP"/>
    <property type="match status" value="2"/>
</dbReference>
<dbReference type="SUPFAM" id="SSF52777">
    <property type="entry name" value="CoA-dependent acyltransferases"/>
    <property type="match status" value="4"/>
</dbReference>
<evidence type="ECO:0000256" key="1">
    <source>
        <dbReference type="ARBA" id="ARBA00001957"/>
    </source>
</evidence>
<comment type="cofactor">
    <cofactor evidence="1">
        <name>pantetheine 4'-phosphate</name>
        <dbReference type="ChEBI" id="CHEBI:47942"/>
    </cofactor>
</comment>
<gene>
    <name evidence="5" type="ORF">SAMN04488511_1122</name>
</gene>
<evidence type="ECO:0000313" key="6">
    <source>
        <dbReference type="Proteomes" id="UP000198836"/>
    </source>
</evidence>
<dbReference type="NCBIfam" id="NF003417">
    <property type="entry name" value="PRK04813.1"/>
    <property type="match status" value="2"/>
</dbReference>
<dbReference type="Gene3D" id="3.30.300.30">
    <property type="match status" value="2"/>
</dbReference>
<dbReference type="SUPFAM" id="SSF56801">
    <property type="entry name" value="Acetyl-CoA synthetase-like"/>
    <property type="match status" value="2"/>
</dbReference>
<evidence type="ECO:0000313" key="5">
    <source>
        <dbReference type="EMBL" id="SFA53240.1"/>
    </source>
</evidence>
<sequence>MEGKIKKANVQDILELSDIQKGMLFHFLHDTGENLYNIQLSFNIRGELNTGKLQKAFKLVQQQHEVLRSVFEWEKSKVPLQIILKESDLDFSFIDISSHEISAIGQLSADIIAQDRHAKFDLRKTPFRITLVKLSLQEYILNITHHHILYDGWSTGILLKELFTLYHNLDADTGDKISYKHVFQELKHKDNKALSESFWSSYLHNYEITPVFSLKSLPGVFNEKLSTYISKHPIEALDKFSASSRITKASVVYAAYGLLLQRYKDTADIAFGTPVSNRSSSVKGSGDVMGNFINTIPLRVSTTDGTSLMDVVKKVNHELLDRAEYSSTSYSDIKTLLSLNPSDTLFDSILVIENYPLDIEAINYNKEFEIKLRSAYGDTGIPVVIHVFFKEQLEIEVIWQSQLLHEGFVKRFAAHFNQVICAIINHPEQDAQTFNYLTDEEKQNLLCHHHDAKADQDTAETILNLFRKQVSLNPLATAVCADNRTLTYEELDRLSDRFANQLIEDYQIVANDIVGVILERNDWLIISILGILKSGAAFIPIDPDYPADRKAAILTSSRSKLLVSEAYYVLENDFYDGTVFIADLEFDEHKYPQMPTLKLARSCDLAYVIYTSGSTGDPKGVMIEHAALLNYISWAVKKYARGEKRNCPLYTSISFDLTITSIFIPLVTGGKIIVYKDDAIDILLKKIIIDEDCDIIKFTPSHLKLVRDGAFDVDEKHTKVLIIGGEQLETGLAADIYTKFKGKATIYNEYGPTEATVGCMIYEFNPSIISEAVPIGRAIDHTKIYLLDKKMNLVPEGVTGELYISGAGLARGYLHREDLTDEKFIMHPFVEGERLYKTGDLAVRMSSGDLEYIGRADSQVKIRGYRIEPGDIENHILAHPLVNNAVVVAYDHTDGKNLCCYYTSASEIDQEKLKYFLAQRLPAYMVPSNYIVIEKIPLTINGKPALKLLPDPRGNVKAQSYLPPLTVVEKKLASIWEEVLGVEKVGLNDDFFVLGGHSLTAIRLISRLKNELAVSLSINAFFEYKNIKSLAAYIGNLERNNVARISKAVEKPARLPLSFGQERLWFLDQMDGSKHYHLPLVLKIDGALDPDVLFQSLSLLINRHEPLRTVIRSSGGVPFQVVLPENSWDDFAVKDIQGLATEETSQLINGYAKESFDLSQDHMIRVRLLRNAGGFQKLVIVLHHISFDGWSAVVFLKELSSLYSSVKLNTPHQLSELQFTYSDYSLWQQTYLNGELLEKGLIYWENKLKGVLPLNLPANFVRPGQISYKGGEYKIMLDQSLSRAIADLSGAQGCSLFMTYLAVLKVLLYRYSAQNDICIGTPVANREQLETAHMIGFFANTVALRSELSDEMSFEALIQQIKDTTLEAYEHQDVPFEKVIDRLVIERDFSYSPLFQVMFILENEPIQQLKFEDWNGTPEWLDRDLTKFELTFEVTPGTAGTEIAINYFTDLFSEDTIKRMLNHYVQLIRSIADTPDHKISELNILSGAEREELLHIGKGAVADYKEEKTAINLFCKQVKRSPDATALIFEEQSITYKELDRRSNKLARFLIEKGVSNGMLVPICLERSFEMVIAILGVLKTGAAYVPVDPEFPAGRIHFILDDTGASLLLSTMAVMEVLNLENSIECFAVDDPGLLTSYTDDEVAVVVLPEYLAYTIYTSGTTGKPKGVQIRHSGILNRLLWMQDYLSLTAGDIILQKTTFCFDVSVWELLSALLCGAVIVMAKPEGHKDADYLQELIEKHQVSIIHFVPSMLDVFLLRADEQKCRSLNAVICSGEELKIATVNAFQEVFKKTHLYNFYGPTEASIEVTAIKLEPVSNYTHHIPIGKPIANTCLYIVDQHHQLQPSGVAGELLIGGVQVAQSYLNQPELTTQKFIPDRFSKAHEYPFLYRTGDLVRWLPDGNIEFLGRIDDQVKIRGYRIEPAEIEVLLGQLAGVERAVVLVKEYNGDKYLAAFVKLQNWLETDSLSDQLKNILPFYMVPSIMVRVDDFPLTLNGKIDKGQLHAMAAPSSTGVFKAPETEIELRLTRIWKDLLKTDKVGVRDNFFALGGHSLMAMRVLSEISNEFSANISITLFFQLGTIEKLSEYLEVLQSAKILNVQEDVNTIEL</sequence>
<accession>A0A1I0TN77</accession>
<keyword evidence="2" id="KW-0596">Phosphopantetheine</keyword>
<dbReference type="GO" id="GO:0003824">
    <property type="term" value="F:catalytic activity"/>
    <property type="evidence" value="ECO:0007669"/>
    <property type="project" value="InterPro"/>
</dbReference>
<evidence type="ECO:0000259" key="4">
    <source>
        <dbReference type="PROSITE" id="PS50075"/>
    </source>
</evidence>
<keyword evidence="6" id="KW-1185">Reference proteome</keyword>
<dbReference type="InterPro" id="IPR000873">
    <property type="entry name" value="AMP-dep_synth/lig_dom"/>
</dbReference>
<dbReference type="InterPro" id="IPR045851">
    <property type="entry name" value="AMP-bd_C_sf"/>
</dbReference>
<dbReference type="FunFam" id="1.10.1200.10:FF:000005">
    <property type="entry name" value="Nonribosomal peptide synthetase 1"/>
    <property type="match status" value="1"/>
</dbReference>
<dbReference type="PROSITE" id="PS50075">
    <property type="entry name" value="CARRIER"/>
    <property type="match status" value="2"/>
</dbReference>
<dbReference type="InterPro" id="IPR036736">
    <property type="entry name" value="ACP-like_sf"/>
</dbReference>
<dbReference type="FunFam" id="3.40.50.980:FF:000002">
    <property type="entry name" value="Enterobactin synthetase component F"/>
    <property type="match status" value="1"/>
</dbReference>
<dbReference type="EMBL" id="FOJM01000012">
    <property type="protein sequence ID" value="SFA53240.1"/>
    <property type="molecule type" value="Genomic_DNA"/>
</dbReference>
<dbReference type="FunFam" id="2.30.38.10:FF:000001">
    <property type="entry name" value="Non-ribosomal peptide synthetase PvdI"/>
    <property type="match status" value="1"/>
</dbReference>
<evidence type="ECO:0000256" key="3">
    <source>
        <dbReference type="ARBA" id="ARBA00022553"/>
    </source>
</evidence>
<evidence type="ECO:0000256" key="2">
    <source>
        <dbReference type="ARBA" id="ARBA00022450"/>
    </source>
</evidence>
<dbReference type="STRING" id="332999.SAMN04488511_1122"/>
<dbReference type="Gene3D" id="3.30.559.10">
    <property type="entry name" value="Chloramphenicol acetyltransferase-like domain"/>
    <property type="match status" value="2"/>
</dbReference>
<dbReference type="OrthoDB" id="4317020at2"/>
<protein>
    <submittedName>
        <fullName evidence="5">Amino acid adenylation domain-containing protein</fullName>
    </submittedName>
</protein>
<dbReference type="InterPro" id="IPR010071">
    <property type="entry name" value="AA_adenyl_dom"/>
</dbReference>
<dbReference type="Gene3D" id="3.40.50.980">
    <property type="match status" value="4"/>
</dbReference>
<dbReference type="InterPro" id="IPR009081">
    <property type="entry name" value="PP-bd_ACP"/>
</dbReference>
<dbReference type="Gene3D" id="1.10.1200.10">
    <property type="entry name" value="ACP-like"/>
    <property type="match status" value="2"/>
</dbReference>
<dbReference type="InterPro" id="IPR001242">
    <property type="entry name" value="Condensation_dom"/>
</dbReference>
<dbReference type="NCBIfam" id="TIGR01733">
    <property type="entry name" value="AA-adenyl-dom"/>
    <property type="match status" value="2"/>
</dbReference>
<name>A0A1I0TN77_9SPHI</name>
<reference evidence="6" key="1">
    <citation type="submission" date="2016-10" db="EMBL/GenBank/DDBJ databases">
        <authorList>
            <person name="Varghese N."/>
            <person name="Submissions S."/>
        </authorList>
    </citation>
    <scope>NUCLEOTIDE SEQUENCE [LARGE SCALE GENOMIC DNA]</scope>
    <source>
        <strain evidence="6">DSM 18130</strain>
    </source>
</reference>
<dbReference type="Pfam" id="PF00501">
    <property type="entry name" value="AMP-binding"/>
    <property type="match status" value="2"/>
</dbReference>
<dbReference type="Pfam" id="PF00668">
    <property type="entry name" value="Condensation"/>
    <property type="match status" value="2"/>
</dbReference>
<dbReference type="PROSITE" id="PS00012">
    <property type="entry name" value="PHOSPHOPANTETHEINE"/>
    <property type="match status" value="1"/>
</dbReference>
<dbReference type="GO" id="GO:0044550">
    <property type="term" value="P:secondary metabolite biosynthetic process"/>
    <property type="evidence" value="ECO:0007669"/>
    <property type="project" value="TreeGrafter"/>
</dbReference>
<dbReference type="Gene3D" id="3.30.559.30">
    <property type="entry name" value="Nonribosomal peptide synthetase, condensation domain"/>
    <property type="match status" value="2"/>
</dbReference>
<dbReference type="InterPro" id="IPR020845">
    <property type="entry name" value="AMP-binding_CS"/>
</dbReference>
<dbReference type="CDD" id="cd05930">
    <property type="entry name" value="A_NRPS"/>
    <property type="match status" value="2"/>
</dbReference>
<dbReference type="GO" id="GO:0005829">
    <property type="term" value="C:cytosol"/>
    <property type="evidence" value="ECO:0007669"/>
    <property type="project" value="TreeGrafter"/>
</dbReference>
<dbReference type="Gene3D" id="2.30.38.10">
    <property type="entry name" value="Luciferase, Domain 3"/>
    <property type="match status" value="2"/>
</dbReference>